<dbReference type="PROSITE" id="PS51918">
    <property type="entry name" value="RADICAL_SAM"/>
    <property type="match status" value="1"/>
</dbReference>
<keyword evidence="5 8" id="KW-0479">Metal-binding</keyword>
<dbReference type="SMART" id="SM00729">
    <property type="entry name" value="Elp3"/>
    <property type="match status" value="1"/>
</dbReference>
<evidence type="ECO:0000313" key="12">
    <source>
        <dbReference type="Proteomes" id="UP000334923"/>
    </source>
</evidence>
<keyword evidence="4 8" id="KW-0949">S-adenosyl-L-methionine</keyword>
<dbReference type="AlphaFoldDB" id="A0A5E6MBG9"/>
<keyword evidence="1 8" id="KW-0004">4Fe-4S</keyword>
<dbReference type="GO" id="GO:0006400">
    <property type="term" value="P:tRNA modification"/>
    <property type="evidence" value="ECO:0007669"/>
    <property type="project" value="InterPro"/>
</dbReference>
<dbReference type="PROSITE" id="PS01278">
    <property type="entry name" value="MTTASE_RADICAL"/>
    <property type="match status" value="1"/>
</dbReference>
<dbReference type="SFLD" id="SFLDG01082">
    <property type="entry name" value="B12-binding_domain_containing"/>
    <property type="match status" value="1"/>
</dbReference>
<keyword evidence="6 8" id="KW-0408">Iron</keyword>
<dbReference type="GO" id="GO:0103039">
    <property type="term" value="F:protein methylthiotransferase activity"/>
    <property type="evidence" value="ECO:0007669"/>
    <property type="project" value="UniProtKB-EC"/>
</dbReference>
<dbReference type="CDD" id="cd01335">
    <property type="entry name" value="Radical_SAM"/>
    <property type="match status" value="1"/>
</dbReference>
<feature type="binding site" evidence="8">
    <location>
        <position position="54"/>
    </location>
    <ligand>
        <name>[4Fe-4S] cluster</name>
        <dbReference type="ChEBI" id="CHEBI:49883"/>
        <label>1</label>
    </ligand>
</feature>
<feature type="binding site" evidence="8">
    <location>
        <position position="170"/>
    </location>
    <ligand>
        <name>[4Fe-4S] cluster</name>
        <dbReference type="ChEBI" id="CHEBI:49883"/>
        <label>2</label>
        <note>4Fe-4S-S-AdoMet</note>
    </ligand>
</feature>
<dbReference type="SUPFAM" id="SSF102114">
    <property type="entry name" value="Radical SAM enzymes"/>
    <property type="match status" value="1"/>
</dbReference>
<proteinExistence type="inferred from homology"/>
<dbReference type="GO" id="GO:0046872">
    <property type="term" value="F:metal ion binding"/>
    <property type="evidence" value="ECO:0007669"/>
    <property type="project" value="UniProtKB-KW"/>
</dbReference>
<comment type="cofactor">
    <cofactor evidence="8">
        <name>[4Fe-4S] cluster</name>
        <dbReference type="ChEBI" id="CHEBI:49883"/>
    </cofactor>
    <text evidence="8">Binds 2 [4Fe-4S] clusters. One cluster is coordinated with 3 cysteines and an exchangeable S-adenosyl-L-methionine.</text>
</comment>
<keyword evidence="11" id="KW-0689">Ribosomal protein</keyword>
<dbReference type="Pfam" id="PF04055">
    <property type="entry name" value="Radical_SAM"/>
    <property type="match status" value="1"/>
</dbReference>
<dbReference type="HAMAP" id="MF_01865">
    <property type="entry name" value="MTTase_RimO"/>
    <property type="match status" value="1"/>
</dbReference>
<keyword evidence="2 8" id="KW-0963">Cytoplasm</keyword>
<dbReference type="InterPro" id="IPR005840">
    <property type="entry name" value="Ribosomal_uS12_MeSTrfase_RimO"/>
</dbReference>
<dbReference type="InterPro" id="IPR058240">
    <property type="entry name" value="rSAM_sf"/>
</dbReference>
<dbReference type="RefSeq" id="WP_246186504.1">
    <property type="nucleotide sequence ID" value="NZ_CABFVA020000026.1"/>
</dbReference>
<dbReference type="PROSITE" id="PS51449">
    <property type="entry name" value="MTTASE_N"/>
    <property type="match status" value="1"/>
</dbReference>
<comment type="subcellular location">
    <subcellularLocation>
        <location evidence="8">Cytoplasm</location>
    </subcellularLocation>
</comment>
<sequence length="464" mass="51623">MTPLSLEGKTVGMIPLGCAKNLIDAEIMLGRLAEAGAVVSFEPASSDVLIINTCGFIDPAKEEAIRTVLSSHPERERSGRSPSQKIVVTGCLAQRYREDLPSLLPEVDLFLGLDEVDKIAEHVARLLPIRNEGFRRDAISSDSRFLPDFSSPRFPLTPSHLAYVKIAEGCNHPCTFCIIPRIRGRFRSRSIASLVHEVEETIARGVREVILISQDSTYFGRDRMRSETAPDGSTRGETLADLLCALDQIPGDFWIRVLYTHPAHWNDRLIQTFAASQKVVRYVDVPFQHVSDPVLQRMQRGTSEAQLRELLASLRREIPGVAIRTTFLVGFPGESEDDFQRLLDFVGEARFERLGVFSYSQEEGTRSARLEGQISATEKKRRWEKLMARQKEIVRSRAADAIGRTIRVLVDSPGLARSASDAPDVDGRVFVSPKLAPGTFADVVIQGASDYDLIARETDCVRCS</sequence>
<dbReference type="EMBL" id="CABFVA020000026">
    <property type="protein sequence ID" value="VVM05654.1"/>
    <property type="molecule type" value="Genomic_DNA"/>
</dbReference>
<dbReference type="InterPro" id="IPR023404">
    <property type="entry name" value="rSAM_horseshoe"/>
</dbReference>
<dbReference type="Pfam" id="PF00919">
    <property type="entry name" value="UPF0004"/>
    <property type="match status" value="1"/>
</dbReference>
<evidence type="ECO:0000256" key="3">
    <source>
        <dbReference type="ARBA" id="ARBA00022679"/>
    </source>
</evidence>
<dbReference type="NCBIfam" id="TIGR00089">
    <property type="entry name" value="MiaB/RimO family radical SAM methylthiotransferase"/>
    <property type="match status" value="1"/>
</dbReference>
<comment type="function">
    <text evidence="8">Catalyzes the methylthiolation of an aspartic acid residue of ribosomal protein uS12.</text>
</comment>
<dbReference type="InterPro" id="IPR013848">
    <property type="entry name" value="Methylthiotransferase_N"/>
</dbReference>
<dbReference type="SFLD" id="SFLDG01061">
    <property type="entry name" value="methylthiotransferase"/>
    <property type="match status" value="1"/>
</dbReference>
<evidence type="ECO:0000256" key="1">
    <source>
        <dbReference type="ARBA" id="ARBA00022485"/>
    </source>
</evidence>
<dbReference type="GO" id="GO:0005840">
    <property type="term" value="C:ribosome"/>
    <property type="evidence" value="ECO:0007669"/>
    <property type="project" value="UniProtKB-KW"/>
</dbReference>
<accession>A0A5E6MBG9</accession>
<evidence type="ECO:0000313" key="11">
    <source>
        <dbReference type="EMBL" id="VVM05654.1"/>
    </source>
</evidence>
<dbReference type="InterPro" id="IPR020612">
    <property type="entry name" value="Methylthiotransferase_CS"/>
</dbReference>
<dbReference type="GO" id="GO:0005829">
    <property type="term" value="C:cytosol"/>
    <property type="evidence" value="ECO:0007669"/>
    <property type="project" value="TreeGrafter"/>
</dbReference>
<dbReference type="InterPro" id="IPR012340">
    <property type="entry name" value="NA-bd_OB-fold"/>
</dbReference>
<dbReference type="Gene3D" id="3.80.30.20">
    <property type="entry name" value="tm_1862 like domain"/>
    <property type="match status" value="1"/>
</dbReference>
<keyword evidence="3 8" id="KW-0808">Transferase</keyword>
<evidence type="ECO:0000256" key="2">
    <source>
        <dbReference type="ARBA" id="ARBA00022490"/>
    </source>
</evidence>
<evidence type="ECO:0000259" key="10">
    <source>
        <dbReference type="PROSITE" id="PS51918"/>
    </source>
</evidence>
<protein>
    <recommendedName>
        <fullName evidence="8">Ribosomal protein uS12 methylthiotransferase RimO</fullName>
        <shortName evidence="8">uS12 MTTase</shortName>
        <shortName evidence="8">uS12 methylthiotransferase</shortName>
        <ecNumber evidence="8">2.8.4.4</ecNumber>
    </recommendedName>
    <alternativeName>
        <fullName evidence="8">Ribosomal protein uS12 (aspartate-C(3))-methylthiotransferase</fullName>
    </alternativeName>
    <alternativeName>
        <fullName evidence="8">Ribosome maturation factor RimO</fullName>
    </alternativeName>
</protein>
<dbReference type="InterPro" id="IPR006638">
    <property type="entry name" value="Elp3/MiaA/NifB-like_rSAM"/>
</dbReference>
<keyword evidence="11" id="KW-0687">Ribonucleoprotein</keyword>
<feature type="binding site" evidence="8">
    <location>
        <position position="177"/>
    </location>
    <ligand>
        <name>[4Fe-4S] cluster</name>
        <dbReference type="ChEBI" id="CHEBI:49883"/>
        <label>2</label>
        <note>4Fe-4S-S-AdoMet</note>
    </ligand>
</feature>
<evidence type="ECO:0000256" key="8">
    <source>
        <dbReference type="HAMAP-Rule" id="MF_01865"/>
    </source>
</evidence>
<dbReference type="Gene3D" id="2.40.50.140">
    <property type="entry name" value="Nucleic acid-binding proteins"/>
    <property type="match status" value="1"/>
</dbReference>
<name>A0A5E6MBG9_9BACT</name>
<feature type="binding site" evidence="8">
    <location>
        <position position="91"/>
    </location>
    <ligand>
        <name>[4Fe-4S] cluster</name>
        <dbReference type="ChEBI" id="CHEBI:49883"/>
        <label>1</label>
    </ligand>
</feature>
<dbReference type="InterPro" id="IPR007197">
    <property type="entry name" value="rSAM"/>
</dbReference>
<gene>
    <name evidence="8 11" type="primary">rimO</name>
    <name evidence="11" type="ORF">MAMT_00708</name>
</gene>
<evidence type="ECO:0000256" key="7">
    <source>
        <dbReference type="ARBA" id="ARBA00023014"/>
    </source>
</evidence>
<dbReference type="PANTHER" id="PTHR43837">
    <property type="entry name" value="RIBOSOMAL PROTEIN S12 METHYLTHIOTRANSFERASE RIMO"/>
    <property type="match status" value="1"/>
</dbReference>
<dbReference type="Pfam" id="PF18693">
    <property type="entry name" value="TRAM_2"/>
    <property type="match status" value="1"/>
</dbReference>
<feature type="domain" description="MTTase N-terminal" evidence="9">
    <location>
        <begin position="9"/>
        <end position="128"/>
    </location>
</feature>
<dbReference type="SFLD" id="SFLDF00274">
    <property type="entry name" value="ribosomal_protein_S12_methylth"/>
    <property type="match status" value="1"/>
</dbReference>
<dbReference type="Proteomes" id="UP000334923">
    <property type="component" value="Unassembled WGS sequence"/>
</dbReference>
<dbReference type="EC" id="2.8.4.4" evidence="8"/>
<dbReference type="InterPro" id="IPR038135">
    <property type="entry name" value="Methylthiotransferase_N_sf"/>
</dbReference>
<reference evidence="11 12" key="1">
    <citation type="submission" date="2019-09" db="EMBL/GenBank/DDBJ databases">
        <authorList>
            <person name="Cremers G."/>
        </authorList>
    </citation>
    <scope>NUCLEOTIDE SEQUENCE [LARGE SCALE GENOMIC DNA]</scope>
    <source>
        <strain evidence="11">4A</strain>
    </source>
</reference>
<comment type="catalytic activity">
    <reaction evidence="8">
        <text>L-aspartate(89)-[ribosomal protein uS12]-hydrogen + (sulfur carrier)-SH + AH2 + 2 S-adenosyl-L-methionine = 3-methylsulfanyl-L-aspartate(89)-[ribosomal protein uS12]-hydrogen + (sulfur carrier)-H + 5'-deoxyadenosine + L-methionine + A + S-adenosyl-L-homocysteine + 2 H(+)</text>
        <dbReference type="Rhea" id="RHEA:37087"/>
        <dbReference type="Rhea" id="RHEA-COMP:10460"/>
        <dbReference type="Rhea" id="RHEA-COMP:10461"/>
        <dbReference type="Rhea" id="RHEA-COMP:14737"/>
        <dbReference type="Rhea" id="RHEA-COMP:14739"/>
        <dbReference type="ChEBI" id="CHEBI:13193"/>
        <dbReference type="ChEBI" id="CHEBI:15378"/>
        <dbReference type="ChEBI" id="CHEBI:17319"/>
        <dbReference type="ChEBI" id="CHEBI:17499"/>
        <dbReference type="ChEBI" id="CHEBI:29917"/>
        <dbReference type="ChEBI" id="CHEBI:29961"/>
        <dbReference type="ChEBI" id="CHEBI:57844"/>
        <dbReference type="ChEBI" id="CHEBI:57856"/>
        <dbReference type="ChEBI" id="CHEBI:59789"/>
        <dbReference type="ChEBI" id="CHEBI:64428"/>
        <dbReference type="ChEBI" id="CHEBI:73599"/>
        <dbReference type="EC" id="2.8.4.4"/>
    </reaction>
</comment>
<evidence type="ECO:0000256" key="5">
    <source>
        <dbReference type="ARBA" id="ARBA00022723"/>
    </source>
</evidence>
<keyword evidence="12" id="KW-1185">Reference proteome</keyword>
<dbReference type="InterPro" id="IPR002792">
    <property type="entry name" value="TRAM_dom"/>
</dbReference>
<evidence type="ECO:0000256" key="6">
    <source>
        <dbReference type="ARBA" id="ARBA00023004"/>
    </source>
</evidence>
<dbReference type="SFLD" id="SFLDS00029">
    <property type="entry name" value="Radical_SAM"/>
    <property type="match status" value="1"/>
</dbReference>
<keyword evidence="7 8" id="KW-0411">Iron-sulfur</keyword>
<evidence type="ECO:0000259" key="9">
    <source>
        <dbReference type="PROSITE" id="PS51449"/>
    </source>
</evidence>
<dbReference type="GO" id="GO:0035599">
    <property type="term" value="F:aspartic acid methylthiotransferase activity"/>
    <property type="evidence" value="ECO:0007669"/>
    <property type="project" value="TreeGrafter"/>
</dbReference>
<evidence type="ECO:0000256" key="4">
    <source>
        <dbReference type="ARBA" id="ARBA00022691"/>
    </source>
</evidence>
<organism evidence="11 12">
    <name type="scientific">Methylacidimicrobium tartarophylax</name>
    <dbReference type="NCBI Taxonomy" id="1041768"/>
    <lineage>
        <taxon>Bacteria</taxon>
        <taxon>Pseudomonadati</taxon>
        <taxon>Verrucomicrobiota</taxon>
        <taxon>Methylacidimicrobium</taxon>
    </lineage>
</organism>
<dbReference type="Gene3D" id="3.40.50.12160">
    <property type="entry name" value="Methylthiotransferase, N-terminal domain"/>
    <property type="match status" value="1"/>
</dbReference>
<dbReference type="NCBIfam" id="TIGR01125">
    <property type="entry name" value="30S ribosomal protein S12 methylthiotransferase RimO"/>
    <property type="match status" value="1"/>
</dbReference>
<dbReference type="FunFam" id="3.80.30.20:FF:000001">
    <property type="entry name" value="tRNA-2-methylthio-N(6)-dimethylallyladenosine synthase 2"/>
    <property type="match status" value="1"/>
</dbReference>
<comment type="similarity">
    <text evidence="8">Belongs to the methylthiotransferase family. RimO subfamily.</text>
</comment>
<feature type="binding site" evidence="8">
    <location>
        <position position="18"/>
    </location>
    <ligand>
        <name>[4Fe-4S] cluster</name>
        <dbReference type="ChEBI" id="CHEBI:49883"/>
        <label>1</label>
    </ligand>
</feature>
<feature type="binding site" evidence="8">
    <location>
        <position position="174"/>
    </location>
    <ligand>
        <name>[4Fe-4S] cluster</name>
        <dbReference type="ChEBI" id="CHEBI:49883"/>
        <label>2</label>
        <note>4Fe-4S-S-AdoMet</note>
    </ligand>
</feature>
<dbReference type="GO" id="GO:0051539">
    <property type="term" value="F:4 iron, 4 sulfur cluster binding"/>
    <property type="evidence" value="ECO:0007669"/>
    <property type="project" value="UniProtKB-UniRule"/>
</dbReference>
<dbReference type="PANTHER" id="PTHR43837:SF1">
    <property type="entry name" value="RIBOSOMAL PROTEIN US12 METHYLTHIOTRANSFERASE RIMO"/>
    <property type="match status" value="1"/>
</dbReference>
<dbReference type="InterPro" id="IPR005839">
    <property type="entry name" value="Methylthiotransferase"/>
</dbReference>
<feature type="domain" description="Radical SAM core" evidence="10">
    <location>
        <begin position="156"/>
        <end position="397"/>
    </location>
</feature>